<protein>
    <submittedName>
        <fullName evidence="1 3">Uncharacterized protein</fullName>
    </submittedName>
</protein>
<dbReference type="WBParaSite" id="SBAD_0000488301-mRNA-1">
    <property type="protein sequence ID" value="SBAD_0000488301-mRNA-1"/>
    <property type="gene ID" value="SBAD_0000488301"/>
</dbReference>
<dbReference type="Proteomes" id="UP000270296">
    <property type="component" value="Unassembled WGS sequence"/>
</dbReference>
<reference evidence="3" key="1">
    <citation type="submission" date="2016-06" db="UniProtKB">
        <authorList>
            <consortium name="WormBaseParasite"/>
        </authorList>
    </citation>
    <scope>IDENTIFICATION</scope>
</reference>
<evidence type="ECO:0000313" key="3">
    <source>
        <dbReference type="WBParaSite" id="SBAD_0000488301-mRNA-1"/>
    </source>
</evidence>
<sequence>MDGFKEPSNCCTGDSFVGQARLDRKLQANRGQSRGPLLLVFRLIDVASGLELLIPSELFISERFMTRDPPLFISVRCSVSTIAHGHEQTAGVHEKNHLPSR</sequence>
<reference evidence="1 2" key="2">
    <citation type="submission" date="2018-11" db="EMBL/GenBank/DDBJ databases">
        <authorList>
            <consortium name="Pathogen Informatics"/>
        </authorList>
    </citation>
    <scope>NUCLEOTIDE SEQUENCE [LARGE SCALE GENOMIC DNA]</scope>
</reference>
<keyword evidence="2" id="KW-1185">Reference proteome</keyword>
<proteinExistence type="predicted"/>
<gene>
    <name evidence="1" type="ORF">SBAD_LOCUS4687</name>
</gene>
<dbReference type="EMBL" id="UZAM01008485">
    <property type="protein sequence ID" value="VDP05154.1"/>
    <property type="molecule type" value="Genomic_DNA"/>
</dbReference>
<organism evidence="3">
    <name type="scientific">Soboliphyme baturini</name>
    <dbReference type="NCBI Taxonomy" id="241478"/>
    <lineage>
        <taxon>Eukaryota</taxon>
        <taxon>Metazoa</taxon>
        <taxon>Ecdysozoa</taxon>
        <taxon>Nematoda</taxon>
        <taxon>Enoplea</taxon>
        <taxon>Dorylaimia</taxon>
        <taxon>Dioctophymatida</taxon>
        <taxon>Dioctophymatoidea</taxon>
        <taxon>Soboliphymatidae</taxon>
        <taxon>Soboliphyme</taxon>
    </lineage>
</organism>
<accession>A0A183IM41</accession>
<dbReference type="AlphaFoldDB" id="A0A183IM41"/>
<evidence type="ECO:0000313" key="1">
    <source>
        <dbReference type="EMBL" id="VDP05154.1"/>
    </source>
</evidence>
<evidence type="ECO:0000313" key="2">
    <source>
        <dbReference type="Proteomes" id="UP000270296"/>
    </source>
</evidence>
<name>A0A183IM41_9BILA</name>